<feature type="transmembrane region" description="Helical" evidence="19">
    <location>
        <begin position="338"/>
        <end position="358"/>
    </location>
</feature>
<feature type="domain" description="G-protein coupled receptors family 2 profile 2" evidence="22">
    <location>
        <begin position="210"/>
        <end position="473"/>
    </location>
</feature>
<proteinExistence type="evidence at transcript level"/>
<feature type="compositionally biased region" description="Low complexity" evidence="18">
    <location>
        <begin position="666"/>
        <end position="680"/>
    </location>
</feature>
<evidence type="ECO:0000256" key="16">
    <source>
        <dbReference type="ARBA" id="ARBA00035037"/>
    </source>
</evidence>
<keyword evidence="7 20" id="KW-0732">Signal</keyword>
<dbReference type="InterPro" id="IPR036790">
    <property type="entry name" value="Frizzled_dom_sf"/>
</dbReference>
<feature type="transmembrane region" description="Helical" evidence="19">
    <location>
        <begin position="428"/>
        <end position="448"/>
    </location>
</feature>
<dbReference type="InterPro" id="IPR035683">
    <property type="entry name" value="SMO_7TM"/>
</dbReference>
<dbReference type="GO" id="GO:0030425">
    <property type="term" value="C:dendrite"/>
    <property type="evidence" value="ECO:0007669"/>
    <property type="project" value="TreeGrafter"/>
</dbReference>
<keyword evidence="10 19" id="KW-0472">Membrane</keyword>
<dbReference type="CDD" id="cd07451">
    <property type="entry name" value="CRD_SMO"/>
    <property type="match status" value="1"/>
</dbReference>
<comment type="caution">
    <text evidence="17">Lacks conserved residue(s) required for the propagation of feature annotation.</text>
</comment>
<feature type="chain" id="PRO_5004165119" description="Protein smoothened" evidence="20">
    <location>
        <begin position="27"/>
        <end position="815"/>
    </location>
</feature>
<dbReference type="GO" id="GO:0005113">
    <property type="term" value="F:patched binding"/>
    <property type="evidence" value="ECO:0007669"/>
    <property type="project" value="TreeGrafter"/>
</dbReference>
<evidence type="ECO:0000256" key="20">
    <source>
        <dbReference type="SAM" id="SignalP"/>
    </source>
</evidence>
<dbReference type="PANTHER" id="PTHR11309:SF35">
    <property type="entry name" value="PROTEIN SMOOTHENED"/>
    <property type="match status" value="1"/>
</dbReference>
<comment type="similarity">
    <text evidence="3">Belongs to the G-protein coupled receptor Fz/Smo family.</text>
</comment>
<dbReference type="EMBL" id="DQ915163">
    <property type="protein sequence ID" value="ABI95493.2"/>
    <property type="molecule type" value="mRNA"/>
</dbReference>
<evidence type="ECO:0000256" key="11">
    <source>
        <dbReference type="ARBA" id="ARBA00023157"/>
    </source>
</evidence>
<dbReference type="Gene3D" id="1.20.1070.10">
    <property type="entry name" value="Rhodopsin 7-helix transmembrane proteins"/>
    <property type="match status" value="1"/>
</dbReference>
<dbReference type="CDD" id="cd15030">
    <property type="entry name" value="7tmF_SMO_homolog"/>
    <property type="match status" value="1"/>
</dbReference>
<feature type="transmembrane region" description="Helical" evidence="19">
    <location>
        <begin position="378"/>
        <end position="407"/>
    </location>
</feature>
<protein>
    <recommendedName>
        <fullName evidence="16">Protein smoothened</fullName>
    </recommendedName>
</protein>
<dbReference type="GO" id="GO:0007224">
    <property type="term" value="P:smoothened signaling pathway"/>
    <property type="evidence" value="ECO:0007669"/>
    <property type="project" value="TreeGrafter"/>
</dbReference>
<name>Q06BE2_LYTVA</name>
<dbReference type="SMART" id="SM00063">
    <property type="entry name" value="FRI"/>
    <property type="match status" value="1"/>
</dbReference>
<evidence type="ECO:0000259" key="22">
    <source>
        <dbReference type="PROSITE" id="PS50261"/>
    </source>
</evidence>
<comment type="subcellular location">
    <subcellularLocation>
        <location evidence="2">Cell membrane</location>
        <topology evidence="2">Multi-pass membrane protein</topology>
    </subcellularLocation>
    <subcellularLocation>
        <location evidence="1">Cell projection</location>
        <location evidence="1">Cilium</location>
    </subcellularLocation>
</comment>
<evidence type="ECO:0000256" key="12">
    <source>
        <dbReference type="ARBA" id="ARBA00023170"/>
    </source>
</evidence>
<dbReference type="GO" id="GO:0071679">
    <property type="term" value="P:commissural neuron axon guidance"/>
    <property type="evidence" value="ECO:0007669"/>
    <property type="project" value="TreeGrafter"/>
</dbReference>
<evidence type="ECO:0000256" key="18">
    <source>
        <dbReference type="SAM" id="MobiDB-lite"/>
    </source>
</evidence>
<keyword evidence="6 19" id="KW-0812">Transmembrane</keyword>
<evidence type="ECO:0000313" key="23">
    <source>
        <dbReference type="EMBL" id="ABI95493.2"/>
    </source>
</evidence>
<organism evidence="23">
    <name type="scientific">Lytechinus variegatus</name>
    <name type="common">Green sea urchin</name>
    <name type="synonym">Echinus variegatus</name>
    <dbReference type="NCBI Taxonomy" id="7654"/>
    <lineage>
        <taxon>Eukaryota</taxon>
        <taxon>Metazoa</taxon>
        <taxon>Echinodermata</taxon>
        <taxon>Eleutherozoa</taxon>
        <taxon>Echinozoa</taxon>
        <taxon>Echinoidea</taxon>
        <taxon>Euechinoidea</taxon>
        <taxon>Echinacea</taxon>
        <taxon>Temnopleuroida</taxon>
        <taxon>Toxopneustidae</taxon>
        <taxon>Lytechinus</taxon>
    </lineage>
</organism>
<feature type="transmembrane region" description="Helical" evidence="19">
    <location>
        <begin position="210"/>
        <end position="234"/>
    </location>
</feature>
<keyword evidence="8 19" id="KW-1133">Transmembrane helix</keyword>
<evidence type="ECO:0000259" key="21">
    <source>
        <dbReference type="PROSITE" id="PS50038"/>
    </source>
</evidence>
<feature type="compositionally biased region" description="Polar residues" evidence="18">
    <location>
        <begin position="627"/>
        <end position="640"/>
    </location>
</feature>
<dbReference type="InterPro" id="IPR000539">
    <property type="entry name" value="Frizzled/Smoothened_7TM"/>
</dbReference>
<evidence type="ECO:0000256" key="2">
    <source>
        <dbReference type="ARBA" id="ARBA00004651"/>
    </source>
</evidence>
<dbReference type="Pfam" id="PF01534">
    <property type="entry name" value="Frizzled"/>
    <property type="match status" value="1"/>
</dbReference>
<feature type="compositionally biased region" description="Basic residues" evidence="18">
    <location>
        <begin position="681"/>
        <end position="692"/>
    </location>
</feature>
<evidence type="ECO:0000256" key="4">
    <source>
        <dbReference type="ARBA" id="ARBA00022473"/>
    </source>
</evidence>
<feature type="region of interest" description="Disordered" evidence="18">
    <location>
        <begin position="623"/>
        <end position="700"/>
    </location>
</feature>
<dbReference type="GO" id="GO:0005886">
    <property type="term" value="C:plasma membrane"/>
    <property type="evidence" value="ECO:0007669"/>
    <property type="project" value="UniProtKB-SubCell"/>
</dbReference>
<dbReference type="GO" id="GO:0007389">
    <property type="term" value="P:pattern specification process"/>
    <property type="evidence" value="ECO:0007669"/>
    <property type="project" value="TreeGrafter"/>
</dbReference>
<keyword evidence="14" id="KW-0807">Transducer</keyword>
<evidence type="ECO:0000256" key="6">
    <source>
        <dbReference type="ARBA" id="ARBA00022692"/>
    </source>
</evidence>
<dbReference type="InterPro" id="IPR041771">
    <property type="entry name" value="SMO_CRD"/>
</dbReference>
<dbReference type="Gene3D" id="1.10.2000.10">
    <property type="entry name" value="Frizzled cysteine-rich domain"/>
    <property type="match status" value="1"/>
</dbReference>
<feature type="transmembrane region" description="Helical" evidence="19">
    <location>
        <begin position="295"/>
        <end position="317"/>
    </location>
</feature>
<dbReference type="Pfam" id="PF01392">
    <property type="entry name" value="Fz"/>
    <property type="match status" value="1"/>
</dbReference>
<dbReference type="GO" id="GO:0007417">
    <property type="term" value="P:central nervous system development"/>
    <property type="evidence" value="ECO:0007669"/>
    <property type="project" value="TreeGrafter"/>
</dbReference>
<evidence type="ECO:0000256" key="15">
    <source>
        <dbReference type="ARBA" id="ARBA00023273"/>
    </source>
</evidence>
<evidence type="ECO:0000256" key="5">
    <source>
        <dbReference type="ARBA" id="ARBA00022475"/>
    </source>
</evidence>
<feature type="region of interest" description="Disordered" evidence="18">
    <location>
        <begin position="584"/>
        <end position="609"/>
    </location>
</feature>
<evidence type="ECO:0000256" key="3">
    <source>
        <dbReference type="ARBA" id="ARBA00008077"/>
    </source>
</evidence>
<dbReference type="GO" id="GO:0004930">
    <property type="term" value="F:G protein-coupled receptor activity"/>
    <property type="evidence" value="ECO:0007669"/>
    <property type="project" value="UniProtKB-KW"/>
</dbReference>
<sequence>MDGLLGSKINWWSGFVLLLLSHVVHAQLSVNFSITTSSDCTRPAACTPLPANMTQCLGTEISHTYISLSLANDSTTIQEVNERLVMWKGLRNVPKCWEVVQPLLCALYMPKCEDGRVELPSFDMCTVVQSPCRIVELERGWPHFLQCNEEHMPRECSEPNSYKAVTFNLTGGCEPPLVETDNAKSWYENVEGCGIQCKNPLFTDEDHHKVHIFIAVFAGMCVVCTLFTLCTFFADWKNSSKYPAVILFYMNGCFFLGSIGFLAQFSDGARDDIVCRHDGTMRLAEPSEGENLSCVIVFIIVYYFILAGVFWFVMLAYSWHLSFRALGTPKDPLHGKTAYFHLISWTMPFVLVVIILAINQVDGDSVAGICFVGYQNHYYRAGFVLSPIGLCLVFGGFYLVQGLITLCTLDKENPGLLSDKASTKIKGTIARIGVFACLAFGFVFITFACHLYDFTNQAQWEKGFQDYLVCEANVTLERQLVDNVDTLPTCALKTRPNLTIVMVHLFSMFGAGIAMSMWVWTPATLAIWKRMWRKVTRQPINEPVKLKKSKMIAKAFAKKREKGNDDEGDRLSLSFESASHDDAIGMKLDLPPSSVVGDDPTSSSSWGNNVPVRMLARRGAAYPIATLGNSPRATPDSSDSGRPLTRGRTTLETEAVIEPPPRSNRRSQSSRSRRQGVTSSSKKRRLRNMHHPGRLETPLDDAFSDAEDCMELPDAPGMVGDGVGLPQGGAWGHQGRSLSSVPVLPAIQQKRESPSYRSQPCFRYLVIAGLSTPSEAKDSSRRRESQRCQSQALCMIPSSPGNFQFQALFYAVMYI</sequence>
<keyword evidence="9" id="KW-0297">G-protein coupled receptor</keyword>
<feature type="signal peptide" evidence="20">
    <location>
        <begin position="1"/>
        <end position="26"/>
    </location>
</feature>
<keyword evidence="12" id="KW-0675">Receptor</keyword>
<feature type="domain" description="FZ" evidence="21">
    <location>
        <begin position="41"/>
        <end position="159"/>
    </location>
</feature>
<reference evidence="23" key="1">
    <citation type="submission" date="2016-12" db="EMBL/GenBank/DDBJ databases">
        <title>Genomics and expression profiles of the Hedgehog and Notch signaling pathways in sea urchin development.</title>
        <authorList>
            <person name="Walton K.D."/>
            <person name="Croce J.C."/>
            <person name="Glenn T.D."/>
            <person name="Wu S.-Y."/>
            <person name="McClay D.R."/>
        </authorList>
    </citation>
    <scope>NUCLEOTIDE SEQUENCE</scope>
</reference>
<evidence type="ECO:0000256" key="8">
    <source>
        <dbReference type="ARBA" id="ARBA00022989"/>
    </source>
</evidence>
<dbReference type="AlphaFoldDB" id="Q06BE2"/>
<dbReference type="PROSITE" id="PS50261">
    <property type="entry name" value="G_PROTEIN_RECEP_F2_4"/>
    <property type="match status" value="1"/>
</dbReference>
<evidence type="ECO:0000256" key="10">
    <source>
        <dbReference type="ARBA" id="ARBA00023136"/>
    </source>
</evidence>
<evidence type="ECO:0000256" key="1">
    <source>
        <dbReference type="ARBA" id="ARBA00004138"/>
    </source>
</evidence>
<dbReference type="PROSITE" id="PS50038">
    <property type="entry name" value="FZ"/>
    <property type="match status" value="1"/>
</dbReference>
<feature type="transmembrane region" description="Helical" evidence="19">
    <location>
        <begin position="246"/>
        <end position="265"/>
    </location>
</feature>
<keyword evidence="4" id="KW-0217">Developmental protein</keyword>
<dbReference type="GO" id="GO:0005929">
    <property type="term" value="C:cilium"/>
    <property type="evidence" value="ECO:0007669"/>
    <property type="project" value="UniProtKB-SubCell"/>
</dbReference>
<feature type="transmembrane region" description="Helical" evidence="19">
    <location>
        <begin position="505"/>
        <end position="528"/>
    </location>
</feature>
<dbReference type="PRINTS" id="PR00489">
    <property type="entry name" value="FRIZZLED"/>
</dbReference>
<dbReference type="SUPFAM" id="SSF63501">
    <property type="entry name" value="Frizzled cysteine-rich domain"/>
    <property type="match status" value="1"/>
</dbReference>
<dbReference type="InterPro" id="IPR017981">
    <property type="entry name" value="GPCR_2-like_7TM"/>
</dbReference>
<evidence type="ECO:0000256" key="13">
    <source>
        <dbReference type="ARBA" id="ARBA00023180"/>
    </source>
</evidence>
<keyword evidence="5" id="KW-1003">Cell membrane</keyword>
<evidence type="ECO:0000256" key="17">
    <source>
        <dbReference type="PROSITE-ProRule" id="PRU00090"/>
    </source>
</evidence>
<evidence type="ECO:0000256" key="19">
    <source>
        <dbReference type="SAM" id="Phobius"/>
    </source>
</evidence>
<keyword evidence="11" id="KW-1015">Disulfide bond</keyword>
<dbReference type="FunFam" id="1.20.1070.10:FF:000068">
    <property type="entry name" value="Smoothened, frizzled class receptor"/>
    <property type="match status" value="1"/>
</dbReference>
<dbReference type="SMART" id="SM01330">
    <property type="entry name" value="Frizzled"/>
    <property type="match status" value="1"/>
</dbReference>
<evidence type="ECO:0000256" key="7">
    <source>
        <dbReference type="ARBA" id="ARBA00022729"/>
    </source>
</evidence>
<dbReference type="OrthoDB" id="10064659at2759"/>
<dbReference type="InterPro" id="IPR020067">
    <property type="entry name" value="Frizzled_dom"/>
</dbReference>
<dbReference type="InterPro" id="IPR015526">
    <property type="entry name" value="Frizzled/SFRP"/>
</dbReference>
<keyword evidence="13" id="KW-0325">Glycoprotein</keyword>
<evidence type="ECO:0000256" key="14">
    <source>
        <dbReference type="ARBA" id="ARBA00023224"/>
    </source>
</evidence>
<dbReference type="PANTHER" id="PTHR11309">
    <property type="entry name" value="FRIZZLED"/>
    <property type="match status" value="1"/>
</dbReference>
<accession>Q06BE2</accession>
<keyword evidence="15" id="KW-0966">Cell projection</keyword>
<evidence type="ECO:0000256" key="9">
    <source>
        <dbReference type="ARBA" id="ARBA00023040"/>
    </source>
</evidence>
<dbReference type="GO" id="GO:0009888">
    <property type="term" value="P:tissue development"/>
    <property type="evidence" value="ECO:0007669"/>
    <property type="project" value="UniProtKB-ARBA"/>
</dbReference>